<organism evidence="1 2">
    <name type="scientific">Qipengyuania aquimaris</name>
    <dbReference type="NCBI Taxonomy" id="255984"/>
    <lineage>
        <taxon>Bacteria</taxon>
        <taxon>Pseudomonadati</taxon>
        <taxon>Pseudomonadota</taxon>
        <taxon>Alphaproteobacteria</taxon>
        <taxon>Sphingomonadales</taxon>
        <taxon>Erythrobacteraceae</taxon>
        <taxon>Qipengyuania</taxon>
    </lineage>
</organism>
<proteinExistence type="predicted"/>
<evidence type="ECO:0000313" key="1">
    <source>
        <dbReference type="EMBL" id="MBY6218571.1"/>
    </source>
</evidence>
<accession>A0A9Q3S255</accession>
<dbReference type="Proteomes" id="UP000824927">
    <property type="component" value="Unassembled WGS sequence"/>
</dbReference>
<evidence type="ECO:0000313" key="2">
    <source>
        <dbReference type="Proteomes" id="UP000824927"/>
    </source>
</evidence>
<dbReference type="RefSeq" id="WP_222405342.1">
    <property type="nucleotide sequence ID" value="NZ_JAHVKP010000001.1"/>
</dbReference>
<name>A0A9Q3S255_9SPHN</name>
<sequence length="125" mass="12568">MSAKTVTASKGRPLVFLVTLLAIWAGVRLVVWNTSPAPAGEPVPQLAASSAQVVASQASSNEPAMAAIQNDENLNEATLVEGLDPVPSASEHSAYVSEAVAAGHDMLWMAASQGAVSGEGASGGI</sequence>
<comment type="caution">
    <text evidence="1">The sequence shown here is derived from an EMBL/GenBank/DDBJ whole genome shotgun (WGS) entry which is preliminary data.</text>
</comment>
<dbReference type="AlphaFoldDB" id="A0A9Q3S255"/>
<dbReference type="EMBL" id="JAHVKP010000001">
    <property type="protein sequence ID" value="MBY6218571.1"/>
    <property type="molecule type" value="Genomic_DNA"/>
</dbReference>
<gene>
    <name evidence="1" type="ORF">KUV31_09475</name>
</gene>
<protein>
    <submittedName>
        <fullName evidence="1">Uncharacterized protein</fullName>
    </submittedName>
</protein>
<reference evidence="1" key="1">
    <citation type="submission" date="2021-06" db="EMBL/GenBank/DDBJ databases">
        <title>50 bacteria genomes isolated from Dapeng, Shenzhen, China.</title>
        <authorList>
            <person name="Zheng W."/>
            <person name="Yu S."/>
            <person name="Huang Y."/>
        </authorList>
    </citation>
    <scope>NUCLEOTIDE SEQUENCE</scope>
    <source>
        <strain evidence="1">DP4N28-2</strain>
    </source>
</reference>